<evidence type="ECO:0000313" key="3">
    <source>
        <dbReference type="Proteomes" id="UP000824109"/>
    </source>
</evidence>
<organism evidence="2 3">
    <name type="scientific">Candidatus Ornithomonoglobus merdipullorum</name>
    <dbReference type="NCBI Taxonomy" id="2840895"/>
    <lineage>
        <taxon>Bacteria</taxon>
        <taxon>Bacillati</taxon>
        <taxon>Bacillota</taxon>
        <taxon>Clostridia</taxon>
        <taxon>Candidatus Ornithomonoglobus</taxon>
    </lineage>
</organism>
<feature type="transmembrane region" description="Helical" evidence="1">
    <location>
        <begin position="12"/>
        <end position="34"/>
    </location>
</feature>
<sequence length="149" mass="15890">MNYLMDLCKNSILQTALISWFAAQLIKVIIVLIIERRVDFTRITGSGGMPSSHSSFTVSLAAAIGFTDGFDSVAFALAAAFSLVVMYDASGVRRSAGQQAAILNRIVEKLGKEELSATGKKLKELLGHTPMEVVAGALLGLIIAIIQYA</sequence>
<evidence type="ECO:0000313" key="2">
    <source>
        <dbReference type="EMBL" id="HIU58171.1"/>
    </source>
</evidence>
<evidence type="ECO:0000256" key="1">
    <source>
        <dbReference type="SAM" id="Phobius"/>
    </source>
</evidence>
<dbReference type="Pfam" id="PF02681">
    <property type="entry name" value="DUF212"/>
    <property type="match status" value="1"/>
</dbReference>
<dbReference type="PANTHER" id="PTHR31446:SF29">
    <property type="entry name" value="ACID PHOSPHATASE_VANADIUM-DEPENDENT HALOPEROXIDASE-RELATED PROTEIN"/>
    <property type="match status" value="1"/>
</dbReference>
<feature type="transmembrane region" description="Helical" evidence="1">
    <location>
        <begin position="72"/>
        <end position="89"/>
    </location>
</feature>
<dbReference type="InterPro" id="IPR003832">
    <property type="entry name" value="DUF212"/>
</dbReference>
<keyword evidence="1" id="KW-0472">Membrane</keyword>
<keyword evidence="1" id="KW-1133">Transmembrane helix</keyword>
<comment type="caution">
    <text evidence="2">The sequence shown here is derived from an EMBL/GenBank/DDBJ whole genome shotgun (WGS) entry which is preliminary data.</text>
</comment>
<reference evidence="2" key="2">
    <citation type="journal article" date="2021" name="PeerJ">
        <title>Extensive microbial diversity within the chicken gut microbiome revealed by metagenomics and culture.</title>
        <authorList>
            <person name="Gilroy R."/>
            <person name="Ravi A."/>
            <person name="Getino M."/>
            <person name="Pursley I."/>
            <person name="Horton D.L."/>
            <person name="Alikhan N.F."/>
            <person name="Baker D."/>
            <person name="Gharbi K."/>
            <person name="Hall N."/>
            <person name="Watson M."/>
            <person name="Adriaenssens E.M."/>
            <person name="Foster-Nyarko E."/>
            <person name="Jarju S."/>
            <person name="Secka A."/>
            <person name="Antonio M."/>
            <person name="Oren A."/>
            <person name="Chaudhuri R.R."/>
            <person name="La Ragione R."/>
            <person name="Hildebrand F."/>
            <person name="Pallen M.J."/>
        </authorList>
    </citation>
    <scope>NUCLEOTIDE SEQUENCE</scope>
    <source>
        <strain evidence="2">USAMLcec3-3695</strain>
    </source>
</reference>
<gene>
    <name evidence="2" type="ORF">IAA61_10255</name>
</gene>
<proteinExistence type="predicted"/>
<protein>
    <submittedName>
        <fullName evidence="2">Divergent PAP2 family protein</fullName>
    </submittedName>
</protein>
<dbReference type="PANTHER" id="PTHR31446">
    <property type="entry name" value="ACID PHOSPHATASE/VANADIUM-DEPENDENT HALOPEROXIDASE-RELATED PROTEIN"/>
    <property type="match status" value="1"/>
</dbReference>
<keyword evidence="1" id="KW-0812">Transmembrane</keyword>
<dbReference type="Proteomes" id="UP000824109">
    <property type="component" value="Unassembled WGS sequence"/>
</dbReference>
<name>A0A9D1MDC6_9FIRM</name>
<reference evidence="2" key="1">
    <citation type="submission" date="2020-10" db="EMBL/GenBank/DDBJ databases">
        <authorList>
            <person name="Gilroy R."/>
        </authorList>
    </citation>
    <scope>NUCLEOTIDE SEQUENCE</scope>
    <source>
        <strain evidence="2">USAMLcec3-3695</strain>
    </source>
</reference>
<feature type="transmembrane region" description="Helical" evidence="1">
    <location>
        <begin position="130"/>
        <end position="148"/>
    </location>
</feature>
<accession>A0A9D1MDC6</accession>
<dbReference type="AlphaFoldDB" id="A0A9D1MDC6"/>
<dbReference type="EMBL" id="DVNB01000104">
    <property type="protein sequence ID" value="HIU58171.1"/>
    <property type="molecule type" value="Genomic_DNA"/>
</dbReference>